<organism evidence="2 3">
    <name type="scientific">Penicillium argentinense</name>
    <dbReference type="NCBI Taxonomy" id="1131581"/>
    <lineage>
        <taxon>Eukaryota</taxon>
        <taxon>Fungi</taxon>
        <taxon>Dikarya</taxon>
        <taxon>Ascomycota</taxon>
        <taxon>Pezizomycotina</taxon>
        <taxon>Eurotiomycetes</taxon>
        <taxon>Eurotiomycetidae</taxon>
        <taxon>Eurotiales</taxon>
        <taxon>Aspergillaceae</taxon>
        <taxon>Penicillium</taxon>
    </lineage>
</organism>
<feature type="region of interest" description="Disordered" evidence="1">
    <location>
        <begin position="69"/>
        <end position="101"/>
    </location>
</feature>
<accession>A0A9W9ENS8</accession>
<keyword evidence="3" id="KW-1185">Reference proteome</keyword>
<dbReference type="RefSeq" id="XP_056469926.1">
    <property type="nucleotide sequence ID" value="XM_056622510.1"/>
</dbReference>
<sequence>MGNSVPITDAQRVIAPIARSPFDLLLQDLSPKDRLDIKYCMEFMRLIPSSPALLHTVLSIAALHQSQRILDNGPSEPGSSSEPGSYASSMELQRSMTPEKSATIYETLKHKQLALKHIRN</sequence>
<protein>
    <submittedName>
        <fullName evidence="2">Fungal-specific transcription factor domain-containing protein</fullName>
    </submittedName>
</protein>
<evidence type="ECO:0000313" key="2">
    <source>
        <dbReference type="EMBL" id="KAJ5085248.1"/>
    </source>
</evidence>
<name>A0A9W9ENS8_9EURO</name>
<dbReference type="EMBL" id="JAPQKI010000010">
    <property type="protein sequence ID" value="KAJ5085248.1"/>
    <property type="molecule type" value="Genomic_DNA"/>
</dbReference>
<gene>
    <name evidence="2" type="ORF">N7532_010019</name>
</gene>
<dbReference type="Proteomes" id="UP001149074">
    <property type="component" value="Unassembled WGS sequence"/>
</dbReference>
<dbReference type="GeneID" id="81361489"/>
<reference evidence="2" key="1">
    <citation type="submission" date="2022-11" db="EMBL/GenBank/DDBJ databases">
        <authorList>
            <person name="Petersen C."/>
        </authorList>
    </citation>
    <scope>NUCLEOTIDE SEQUENCE</scope>
    <source>
        <strain evidence="2">IBT 30761</strain>
    </source>
</reference>
<evidence type="ECO:0000313" key="3">
    <source>
        <dbReference type="Proteomes" id="UP001149074"/>
    </source>
</evidence>
<comment type="caution">
    <text evidence="2">The sequence shown here is derived from an EMBL/GenBank/DDBJ whole genome shotgun (WGS) entry which is preliminary data.</text>
</comment>
<evidence type="ECO:0000256" key="1">
    <source>
        <dbReference type="SAM" id="MobiDB-lite"/>
    </source>
</evidence>
<feature type="compositionally biased region" description="Low complexity" evidence="1">
    <location>
        <begin position="73"/>
        <end position="91"/>
    </location>
</feature>
<dbReference type="AlphaFoldDB" id="A0A9W9ENS8"/>
<reference evidence="2" key="2">
    <citation type="journal article" date="2023" name="IMA Fungus">
        <title>Comparative genomic study of the Penicillium genus elucidates a diverse pangenome and 15 lateral gene transfer events.</title>
        <authorList>
            <person name="Petersen C."/>
            <person name="Sorensen T."/>
            <person name="Nielsen M.R."/>
            <person name="Sondergaard T.E."/>
            <person name="Sorensen J.L."/>
            <person name="Fitzpatrick D.A."/>
            <person name="Frisvad J.C."/>
            <person name="Nielsen K.L."/>
        </authorList>
    </citation>
    <scope>NUCLEOTIDE SEQUENCE</scope>
    <source>
        <strain evidence="2">IBT 30761</strain>
    </source>
</reference>
<proteinExistence type="predicted"/>